<dbReference type="GO" id="GO:0046872">
    <property type="term" value="F:metal ion binding"/>
    <property type="evidence" value="ECO:0007669"/>
    <property type="project" value="UniProtKB-UniRule"/>
</dbReference>
<dbReference type="OrthoDB" id="2113341at2759"/>
<evidence type="ECO:0000256" key="13">
    <source>
        <dbReference type="PIRSR" id="PIRSR600823-5"/>
    </source>
</evidence>
<keyword evidence="4 14" id="KW-0349">Heme</keyword>
<evidence type="ECO:0000256" key="6">
    <source>
        <dbReference type="ARBA" id="ARBA00023002"/>
    </source>
</evidence>
<dbReference type="EMBL" id="CM026421">
    <property type="protein sequence ID" value="KAG0589569.1"/>
    <property type="molecule type" value="Genomic_DNA"/>
</dbReference>
<dbReference type="PROSITE" id="PS50873">
    <property type="entry name" value="PEROXIDASE_4"/>
    <property type="match status" value="1"/>
</dbReference>
<evidence type="ECO:0000256" key="5">
    <source>
        <dbReference type="ARBA" id="ARBA00022723"/>
    </source>
</evidence>
<evidence type="ECO:0000313" key="16">
    <source>
        <dbReference type="EMBL" id="KAG0589569.1"/>
    </source>
</evidence>
<feature type="binding site" evidence="11">
    <location>
        <position position="81"/>
    </location>
    <ligand>
        <name>Ca(2+)</name>
        <dbReference type="ChEBI" id="CHEBI:29108"/>
        <label>1</label>
    </ligand>
</feature>
<feature type="disulfide bond" evidence="13">
    <location>
        <begin position="131"/>
        <end position="325"/>
    </location>
</feature>
<dbReference type="InterPro" id="IPR033905">
    <property type="entry name" value="Secretory_peroxidase"/>
</dbReference>
<comment type="function">
    <text evidence="14">Removal of H(2)O(2), oxidation of toxic reductants, biosynthesis and degradation of lignin, suberization, auxin catabolism, response to environmental stresses such as wounding, pathogen attack and oxidative stress.</text>
</comment>
<dbReference type="InterPro" id="IPR010255">
    <property type="entry name" value="Haem_peroxidase_sf"/>
</dbReference>
<feature type="binding site" description="axial binding residue" evidence="11">
    <location>
        <position position="205"/>
    </location>
    <ligand>
        <name>heme b</name>
        <dbReference type="ChEBI" id="CHEBI:60344"/>
    </ligand>
    <ligandPart>
        <name>Fe</name>
        <dbReference type="ChEBI" id="CHEBI:18248"/>
    </ligandPart>
</feature>
<evidence type="ECO:0000256" key="10">
    <source>
        <dbReference type="PIRSR" id="PIRSR600823-2"/>
    </source>
</evidence>
<evidence type="ECO:0000256" key="9">
    <source>
        <dbReference type="PIRSR" id="PIRSR600823-1"/>
    </source>
</evidence>
<feature type="binding site" evidence="11">
    <location>
        <position position="250"/>
    </location>
    <ligand>
        <name>Ca(2+)</name>
        <dbReference type="ChEBI" id="CHEBI:29108"/>
        <label>2</label>
    </ligand>
</feature>
<feature type="disulfide bond" evidence="13">
    <location>
        <begin position="212"/>
        <end position="240"/>
    </location>
</feature>
<evidence type="ECO:0000256" key="14">
    <source>
        <dbReference type="RuleBase" id="RU362060"/>
    </source>
</evidence>
<feature type="disulfide bond" evidence="13">
    <location>
        <begin position="49"/>
        <end position="125"/>
    </location>
</feature>
<evidence type="ECO:0000256" key="8">
    <source>
        <dbReference type="ARBA" id="ARBA00023157"/>
    </source>
</evidence>
<feature type="active site" description="Proton acceptor" evidence="9">
    <location>
        <position position="80"/>
    </location>
</feature>
<dbReference type="CDD" id="cd00693">
    <property type="entry name" value="secretory_peroxidase"/>
    <property type="match status" value="1"/>
</dbReference>
<feature type="binding site" evidence="11">
    <location>
        <position position="90"/>
    </location>
    <ligand>
        <name>Ca(2+)</name>
        <dbReference type="ChEBI" id="CHEBI:29108"/>
        <label>1</label>
    </ligand>
</feature>
<keyword evidence="17" id="KW-1185">Reference proteome</keyword>
<keyword evidence="14" id="KW-0964">Secreted</keyword>
<comment type="cofactor">
    <cofactor evidence="11 14">
        <name>Ca(2+)</name>
        <dbReference type="ChEBI" id="CHEBI:29108"/>
    </cofactor>
    <text evidence="11 14">Binds 2 calcium ions per subunit.</text>
</comment>
<dbReference type="PANTHER" id="PTHR31517">
    <property type="match status" value="1"/>
</dbReference>
<evidence type="ECO:0000259" key="15">
    <source>
        <dbReference type="PROSITE" id="PS50873"/>
    </source>
</evidence>
<keyword evidence="8 13" id="KW-1015">Disulfide bond</keyword>
<comment type="caution">
    <text evidence="16">The sequence shown here is derived from an EMBL/GenBank/DDBJ whole genome shotgun (WGS) entry which is preliminary data.</text>
</comment>
<evidence type="ECO:0000256" key="1">
    <source>
        <dbReference type="ARBA" id="ARBA00000189"/>
    </source>
</evidence>
<keyword evidence="7 11" id="KW-0408">Iron</keyword>
<feature type="binding site" evidence="10">
    <location>
        <position position="175"/>
    </location>
    <ligand>
        <name>substrate</name>
    </ligand>
</feature>
<dbReference type="PANTHER" id="PTHR31517:SF48">
    <property type="entry name" value="PEROXIDASE 16-RELATED"/>
    <property type="match status" value="1"/>
</dbReference>
<feature type="binding site" evidence="11">
    <location>
        <position position="88"/>
    </location>
    <ligand>
        <name>Ca(2+)</name>
        <dbReference type="ChEBI" id="CHEBI:29108"/>
        <label>1</label>
    </ligand>
</feature>
<feature type="chain" id="PRO_5035967999" description="Peroxidase" evidence="14">
    <location>
        <begin position="37"/>
        <end position="331"/>
    </location>
</feature>
<feature type="binding site" evidence="11">
    <location>
        <position position="253"/>
    </location>
    <ligand>
        <name>Ca(2+)</name>
        <dbReference type="ChEBI" id="CHEBI:29108"/>
        <label>2</label>
    </ligand>
</feature>
<dbReference type="GO" id="GO:0140825">
    <property type="term" value="F:lactoperoxidase activity"/>
    <property type="evidence" value="ECO:0007669"/>
    <property type="project" value="UniProtKB-EC"/>
</dbReference>
<name>A0A8T0J370_CERPU</name>
<evidence type="ECO:0000256" key="12">
    <source>
        <dbReference type="PIRSR" id="PIRSR600823-4"/>
    </source>
</evidence>
<keyword evidence="11 14" id="KW-0106">Calcium</keyword>
<sequence>MGSACSGRDASSLLSLGFMLLLLVTALTALTSTVEAQAQLVPDFYKSSCPMADTLVSSAVDSALNSRAAAASGVLRLFFHDCFVHGCDASVLIDAPGSERSASANLGLQGFEVIDAAKEVVEKQCPGVVSCADILALATQLSVKKLSGGRITYTVPLGRRDGLVSSAADVTGKLPSPVASVATLKAAFSANGLSTEDMVVLSGAHSVGTAGCGFIQNRLTAATPDATLDTTYAAVLKKQCPTAAGSVNLDLATPNQLDEVYYKNLQANKGLLSSDQILQTDIETRPMVAANAAFQTFGPNFARAMEKMGNIVQLTATQGEIRLSCRSFNQA</sequence>
<gene>
    <name evidence="16" type="ORF">KC19_1G030400</name>
</gene>
<comment type="subcellular location">
    <subcellularLocation>
        <location evidence="14">Secreted</location>
    </subcellularLocation>
</comment>
<dbReference type="Gene3D" id="1.10.520.10">
    <property type="match status" value="1"/>
</dbReference>
<feature type="disulfide bond" evidence="13">
    <location>
        <begin position="82"/>
        <end position="87"/>
    </location>
</feature>
<dbReference type="InterPro" id="IPR002016">
    <property type="entry name" value="Haem_peroxidase"/>
</dbReference>
<keyword evidence="14" id="KW-0732">Signal</keyword>
<feature type="binding site" evidence="11">
    <location>
        <position position="258"/>
    </location>
    <ligand>
        <name>Ca(2+)</name>
        <dbReference type="ChEBI" id="CHEBI:29108"/>
        <label>2</label>
    </ligand>
</feature>
<comment type="cofactor">
    <cofactor evidence="11 14">
        <name>heme b</name>
        <dbReference type="ChEBI" id="CHEBI:60344"/>
    </cofactor>
    <text evidence="11 14">Binds 1 heme b (iron(II)-protoporphyrin IX) group per subunit.</text>
</comment>
<keyword evidence="5 11" id="KW-0479">Metal-binding</keyword>
<organism evidence="16 17">
    <name type="scientific">Ceratodon purpureus</name>
    <name type="common">Fire moss</name>
    <name type="synonym">Dicranum purpureum</name>
    <dbReference type="NCBI Taxonomy" id="3225"/>
    <lineage>
        <taxon>Eukaryota</taxon>
        <taxon>Viridiplantae</taxon>
        <taxon>Streptophyta</taxon>
        <taxon>Embryophyta</taxon>
        <taxon>Bryophyta</taxon>
        <taxon>Bryophytina</taxon>
        <taxon>Bryopsida</taxon>
        <taxon>Dicranidae</taxon>
        <taxon>Pseudoditrichales</taxon>
        <taxon>Ditrichaceae</taxon>
        <taxon>Ceratodon</taxon>
    </lineage>
</organism>
<comment type="similarity">
    <text evidence="2">Belongs to the peroxidase family. Ascorbate peroxidase subfamily.</text>
</comment>
<dbReference type="FunFam" id="1.10.520.10:FF:000009">
    <property type="entry name" value="Peroxidase"/>
    <property type="match status" value="1"/>
</dbReference>
<evidence type="ECO:0000256" key="4">
    <source>
        <dbReference type="ARBA" id="ARBA00022617"/>
    </source>
</evidence>
<accession>A0A8T0J370</accession>
<dbReference type="InterPro" id="IPR000823">
    <property type="entry name" value="Peroxidase_pln"/>
</dbReference>
<dbReference type="FunFam" id="1.10.420.10:FF:000001">
    <property type="entry name" value="Peroxidase"/>
    <property type="match status" value="1"/>
</dbReference>
<keyword evidence="6 14" id="KW-0560">Oxidoreductase</keyword>
<dbReference type="PRINTS" id="PR00461">
    <property type="entry name" value="PLPEROXIDASE"/>
</dbReference>
<dbReference type="AlphaFoldDB" id="A0A8T0J370"/>
<dbReference type="Pfam" id="PF00141">
    <property type="entry name" value="peroxidase"/>
    <property type="match status" value="1"/>
</dbReference>
<reference evidence="16" key="1">
    <citation type="submission" date="2020-06" db="EMBL/GenBank/DDBJ databases">
        <title>WGS assembly of Ceratodon purpureus strain R40.</title>
        <authorList>
            <person name="Carey S.B."/>
            <person name="Jenkins J."/>
            <person name="Shu S."/>
            <person name="Lovell J.T."/>
            <person name="Sreedasyam A."/>
            <person name="Maumus F."/>
            <person name="Tiley G.P."/>
            <person name="Fernandez-Pozo N."/>
            <person name="Barry K."/>
            <person name="Chen C."/>
            <person name="Wang M."/>
            <person name="Lipzen A."/>
            <person name="Daum C."/>
            <person name="Saski C.A."/>
            <person name="Payton A.C."/>
            <person name="Mcbreen J.C."/>
            <person name="Conrad R.E."/>
            <person name="Kollar L.M."/>
            <person name="Olsson S."/>
            <person name="Huttunen S."/>
            <person name="Landis J.B."/>
            <person name="Wickett N.J."/>
            <person name="Johnson M.G."/>
            <person name="Rensing S.A."/>
            <person name="Grimwood J."/>
            <person name="Schmutz J."/>
            <person name="Mcdaniel S.F."/>
        </authorList>
    </citation>
    <scope>NUCLEOTIDE SEQUENCE</scope>
    <source>
        <strain evidence="16">R40</strain>
    </source>
</reference>
<dbReference type="PRINTS" id="PR00458">
    <property type="entry name" value="PEROXIDASE"/>
</dbReference>
<feature type="binding site" evidence="11">
    <location>
        <position position="99"/>
    </location>
    <ligand>
        <name>Ca(2+)</name>
        <dbReference type="ChEBI" id="CHEBI:29108"/>
        <label>1</label>
    </ligand>
</feature>
<evidence type="ECO:0000256" key="11">
    <source>
        <dbReference type="PIRSR" id="PIRSR600823-3"/>
    </source>
</evidence>
<comment type="catalytic activity">
    <reaction evidence="1 14">
        <text>2 a phenolic donor + H2O2 = 2 a phenolic radical donor + 2 H2O</text>
        <dbReference type="Rhea" id="RHEA:56136"/>
        <dbReference type="ChEBI" id="CHEBI:15377"/>
        <dbReference type="ChEBI" id="CHEBI:16240"/>
        <dbReference type="ChEBI" id="CHEBI:139520"/>
        <dbReference type="ChEBI" id="CHEBI:139521"/>
        <dbReference type="EC" id="1.11.1.7"/>
    </reaction>
</comment>
<dbReference type="Gene3D" id="1.10.420.10">
    <property type="entry name" value="Peroxidase, domain 2"/>
    <property type="match status" value="1"/>
</dbReference>
<feature type="domain" description="Plant heme peroxidase family profile" evidence="15">
    <location>
        <begin position="39"/>
        <end position="329"/>
    </location>
</feature>
<proteinExistence type="inferred from homology"/>
<comment type="similarity">
    <text evidence="14">Belongs to the peroxidase family. Classical plant (class III) peroxidase subfamily.</text>
</comment>
<dbReference type="InterPro" id="IPR019793">
    <property type="entry name" value="Peroxidases_heam-ligand_BS"/>
</dbReference>
<feature type="binding site" evidence="11">
    <location>
        <position position="84"/>
    </location>
    <ligand>
        <name>Ca(2+)</name>
        <dbReference type="ChEBI" id="CHEBI:29108"/>
        <label>1</label>
    </ligand>
</feature>
<evidence type="ECO:0000256" key="7">
    <source>
        <dbReference type="ARBA" id="ARBA00023004"/>
    </source>
</evidence>
<feature type="binding site" evidence="11">
    <location>
        <position position="86"/>
    </location>
    <ligand>
        <name>Ca(2+)</name>
        <dbReference type="ChEBI" id="CHEBI:29108"/>
        <label>1</label>
    </ligand>
</feature>
<dbReference type="PROSITE" id="PS00435">
    <property type="entry name" value="PEROXIDASE_1"/>
    <property type="match status" value="1"/>
</dbReference>
<protein>
    <recommendedName>
        <fullName evidence="14">Peroxidase</fullName>
        <ecNumber evidence="14">1.11.1.7</ecNumber>
    </recommendedName>
</protein>
<dbReference type="PROSITE" id="PS00436">
    <property type="entry name" value="PEROXIDASE_2"/>
    <property type="match status" value="1"/>
</dbReference>
<keyword evidence="3 14" id="KW-0575">Peroxidase</keyword>
<evidence type="ECO:0000313" key="17">
    <source>
        <dbReference type="Proteomes" id="UP000822688"/>
    </source>
</evidence>
<evidence type="ECO:0000256" key="3">
    <source>
        <dbReference type="ARBA" id="ARBA00022559"/>
    </source>
</evidence>
<evidence type="ECO:0000256" key="2">
    <source>
        <dbReference type="ARBA" id="ARBA00006873"/>
    </source>
</evidence>
<keyword evidence="14" id="KW-0376">Hydrogen peroxide</keyword>
<dbReference type="SUPFAM" id="SSF48113">
    <property type="entry name" value="Heme-dependent peroxidases"/>
    <property type="match status" value="1"/>
</dbReference>
<dbReference type="InterPro" id="IPR019794">
    <property type="entry name" value="Peroxidases_AS"/>
</dbReference>
<dbReference type="Proteomes" id="UP000822688">
    <property type="component" value="Chromosome 1"/>
</dbReference>
<dbReference type="GO" id="GO:0005576">
    <property type="term" value="C:extracellular region"/>
    <property type="evidence" value="ECO:0007669"/>
    <property type="project" value="UniProtKB-SubCell"/>
</dbReference>
<feature type="signal peptide" evidence="14">
    <location>
        <begin position="1"/>
        <end position="36"/>
    </location>
</feature>
<dbReference type="EC" id="1.11.1.7" evidence="14"/>
<feature type="site" description="Transition state stabilizer" evidence="12">
    <location>
        <position position="76"/>
    </location>
</feature>
<dbReference type="GO" id="GO:0042744">
    <property type="term" value="P:hydrogen peroxide catabolic process"/>
    <property type="evidence" value="ECO:0007669"/>
    <property type="project" value="UniProtKB-KW"/>
</dbReference>
<dbReference type="GO" id="GO:0020037">
    <property type="term" value="F:heme binding"/>
    <property type="evidence" value="ECO:0007669"/>
    <property type="project" value="UniProtKB-UniRule"/>
</dbReference>
<dbReference type="GO" id="GO:0006979">
    <property type="term" value="P:response to oxidative stress"/>
    <property type="evidence" value="ECO:0007669"/>
    <property type="project" value="UniProtKB-UniRule"/>
</dbReference>